<proteinExistence type="predicted"/>
<name>A0A1Q3E2A3_LENED</name>
<evidence type="ECO:0000313" key="1">
    <source>
        <dbReference type="EMBL" id="GAW01169.1"/>
    </source>
</evidence>
<gene>
    <name evidence="1" type="ORF">LENED_002750</name>
</gene>
<evidence type="ECO:0000313" key="2">
    <source>
        <dbReference type="Proteomes" id="UP000188533"/>
    </source>
</evidence>
<keyword evidence="2" id="KW-1185">Reference proteome</keyword>
<reference evidence="1 2" key="1">
    <citation type="submission" date="2016-08" db="EMBL/GenBank/DDBJ databases">
        <authorList>
            <consortium name="Lentinula edodes genome sequencing consortium"/>
            <person name="Sakamoto Y."/>
            <person name="Nakade K."/>
            <person name="Sato S."/>
            <person name="Yoshida Y."/>
            <person name="Miyazaki K."/>
            <person name="Natsume S."/>
            <person name="Konno N."/>
        </authorList>
    </citation>
    <scope>NUCLEOTIDE SEQUENCE [LARGE SCALE GENOMIC DNA]</scope>
    <source>
        <strain evidence="1 2">NBRC 111202</strain>
    </source>
</reference>
<dbReference type="AlphaFoldDB" id="A0A1Q3E2A3"/>
<accession>A0A1Q3E2A3</accession>
<dbReference type="Proteomes" id="UP000188533">
    <property type="component" value="Unassembled WGS sequence"/>
</dbReference>
<dbReference type="EMBL" id="BDGU01000053">
    <property type="protein sequence ID" value="GAW01169.1"/>
    <property type="molecule type" value="Genomic_DNA"/>
</dbReference>
<protein>
    <submittedName>
        <fullName evidence="1">Uncharacterized protein</fullName>
    </submittedName>
</protein>
<organism evidence="1 2">
    <name type="scientific">Lentinula edodes</name>
    <name type="common">Shiitake mushroom</name>
    <name type="synonym">Lentinus edodes</name>
    <dbReference type="NCBI Taxonomy" id="5353"/>
    <lineage>
        <taxon>Eukaryota</taxon>
        <taxon>Fungi</taxon>
        <taxon>Dikarya</taxon>
        <taxon>Basidiomycota</taxon>
        <taxon>Agaricomycotina</taxon>
        <taxon>Agaricomycetes</taxon>
        <taxon>Agaricomycetidae</taxon>
        <taxon>Agaricales</taxon>
        <taxon>Marasmiineae</taxon>
        <taxon>Omphalotaceae</taxon>
        <taxon>Lentinula</taxon>
    </lineage>
</organism>
<sequence length="124" mass="13707">MTYQPKHSQYAAGRVSDMLHTLRGEQFRHSQNLNRSNDSLSTINAQNTLTTRLLNLDYSSPETYYTLSSGAFTPGTRTKVTSMASSSSPGRPCLFMPIIFCSPRLRSANIGMLKISRLPVACSV</sequence>
<comment type="caution">
    <text evidence="1">The sequence shown here is derived from an EMBL/GenBank/DDBJ whole genome shotgun (WGS) entry which is preliminary data.</text>
</comment>
<reference evidence="1 2" key="2">
    <citation type="submission" date="2017-02" db="EMBL/GenBank/DDBJ databases">
        <title>A genome survey and senescence transcriptome analysis in Lentinula edodes.</title>
        <authorList>
            <person name="Sakamoto Y."/>
            <person name="Nakade K."/>
            <person name="Sato S."/>
            <person name="Yoshida Y."/>
            <person name="Miyazaki K."/>
            <person name="Natsume S."/>
            <person name="Konno N."/>
        </authorList>
    </citation>
    <scope>NUCLEOTIDE SEQUENCE [LARGE SCALE GENOMIC DNA]</scope>
    <source>
        <strain evidence="1 2">NBRC 111202</strain>
    </source>
</reference>